<dbReference type="AlphaFoldDB" id="A0A1L3SKT7"/>
<evidence type="ECO:0000256" key="3">
    <source>
        <dbReference type="ARBA" id="ARBA00022630"/>
    </source>
</evidence>
<dbReference type="InterPro" id="IPR025878">
    <property type="entry name" value="Acyl-CoA_dh-like_C_dom"/>
</dbReference>
<protein>
    <submittedName>
        <fullName evidence="10">Acyl-CoA dehydrogenase</fullName>
    </submittedName>
</protein>
<dbReference type="PANTHER" id="PTHR42803">
    <property type="entry name" value="ACYL-COA DEHYDROGENASE"/>
    <property type="match status" value="1"/>
</dbReference>
<dbReference type="InterPro" id="IPR036250">
    <property type="entry name" value="AcylCo_DH-like_C"/>
</dbReference>
<evidence type="ECO:0000259" key="8">
    <source>
        <dbReference type="Pfam" id="PF02771"/>
    </source>
</evidence>
<keyword evidence="3 5" id="KW-0285">Flavoprotein</keyword>
<organism evidence="10 11">
    <name type="scientific">Aquibium oceanicum</name>
    <dbReference type="NCBI Taxonomy" id="1670800"/>
    <lineage>
        <taxon>Bacteria</taxon>
        <taxon>Pseudomonadati</taxon>
        <taxon>Pseudomonadota</taxon>
        <taxon>Alphaproteobacteria</taxon>
        <taxon>Hyphomicrobiales</taxon>
        <taxon>Phyllobacteriaceae</taxon>
        <taxon>Aquibium</taxon>
    </lineage>
</organism>
<comment type="cofactor">
    <cofactor evidence="1 5">
        <name>FAD</name>
        <dbReference type="ChEBI" id="CHEBI:57692"/>
    </cofactor>
</comment>
<dbReference type="Pfam" id="PF02770">
    <property type="entry name" value="Acyl-CoA_dh_M"/>
    <property type="match status" value="1"/>
</dbReference>
<dbReference type="Gene3D" id="1.10.540.10">
    <property type="entry name" value="Acyl-CoA dehydrogenase/oxidase, N-terminal domain"/>
    <property type="match status" value="1"/>
</dbReference>
<evidence type="ECO:0000259" key="6">
    <source>
        <dbReference type="Pfam" id="PF00441"/>
    </source>
</evidence>
<gene>
    <name evidence="10" type="ORF">BSQ44_00315</name>
</gene>
<feature type="domain" description="Acetyl-CoA dehydrogenase-like C-terminal" evidence="9">
    <location>
        <begin position="468"/>
        <end position="591"/>
    </location>
</feature>
<dbReference type="InterPro" id="IPR046373">
    <property type="entry name" value="Acyl-CoA_Oxase/DH_mid-dom_sf"/>
</dbReference>
<dbReference type="Gene3D" id="1.20.140.10">
    <property type="entry name" value="Butyryl-CoA Dehydrogenase, subunit A, domain 3"/>
    <property type="match status" value="1"/>
</dbReference>
<feature type="domain" description="Acyl-CoA dehydrogenase/oxidase C-terminal" evidence="6">
    <location>
        <begin position="283"/>
        <end position="448"/>
    </location>
</feature>
<evidence type="ECO:0000256" key="2">
    <source>
        <dbReference type="ARBA" id="ARBA00009347"/>
    </source>
</evidence>
<evidence type="ECO:0000259" key="7">
    <source>
        <dbReference type="Pfam" id="PF02770"/>
    </source>
</evidence>
<keyword evidence="11" id="KW-1185">Reference proteome</keyword>
<sequence>MISIDRADLSFQLHDVIGTERLRFMPRYADYDRETIDGVLDTAERIAIEHFLPHAALLDRNEPKFVDGEVEMDPAVGAALAVYREAGFFGAGFDHEWGGAQMPESVRVATAFMFSAANVSTSGYPFLTIGAANLIATFGTDEQKQRFLRPMIEGRFFGTMCLSEPQAGSSLSDITTRAEPAEDGTYRLFGRKMWISGGDQEISENIVHLVLAKIPGGPAGVKGISLFIVPKHEVLEGGGIGERNGVTLAGLNHKMGYRGTTNTLLHLGEDSPCVGYLLGEPHKGLSYMFQMMNEARIGVGLGATALGAAGYQASLAYARERPQGRQPDGKDPSSAQVPIIEHADIRRLLLAQKAAVEGSLALGLYCADLVDTLRVETDETARRENELLLDLLTPVAKSWPSEFCLEANKHAIQILGGYGYTRDFPLERIYRDNRLNPIHEGTHGIQGLDLLGRKVGQANGAGVKALAGRIMADVSQAHGFEALSLHAEALANHLAETVATTRKLAVAASENPRLGLANATIYLDMFGHVVIAWMWLRQALVASRKLEAGAADTAFLNGKLAACRYFFAYELPRTKAQRELLNSLDDTTLSMRPDWF</sequence>
<evidence type="ECO:0000313" key="10">
    <source>
        <dbReference type="EMBL" id="APH69993.1"/>
    </source>
</evidence>
<dbReference type="InterPro" id="IPR006091">
    <property type="entry name" value="Acyl-CoA_Oxase/DH_mid-dom"/>
</dbReference>
<dbReference type="SUPFAM" id="SSF47203">
    <property type="entry name" value="Acyl-CoA dehydrogenase C-terminal domain-like"/>
    <property type="match status" value="1"/>
</dbReference>
<accession>A0A1L3SKT7</accession>
<evidence type="ECO:0000313" key="11">
    <source>
        <dbReference type="Proteomes" id="UP000182840"/>
    </source>
</evidence>
<dbReference type="InterPro" id="IPR037069">
    <property type="entry name" value="AcylCoA_DH/ox_N_sf"/>
</dbReference>
<dbReference type="GO" id="GO:0050660">
    <property type="term" value="F:flavin adenine dinucleotide binding"/>
    <property type="evidence" value="ECO:0007669"/>
    <property type="project" value="InterPro"/>
</dbReference>
<dbReference type="Pfam" id="PF12806">
    <property type="entry name" value="Acyl-CoA_dh_C"/>
    <property type="match status" value="1"/>
</dbReference>
<dbReference type="Pfam" id="PF00441">
    <property type="entry name" value="Acyl-CoA_dh_1"/>
    <property type="match status" value="1"/>
</dbReference>
<dbReference type="STRING" id="1670800.BSQ44_00315"/>
<dbReference type="InterPro" id="IPR009100">
    <property type="entry name" value="AcylCoA_DH/oxidase_NM_dom_sf"/>
</dbReference>
<dbReference type="InterPro" id="IPR006089">
    <property type="entry name" value="Acyl-CoA_DH_CS"/>
</dbReference>
<dbReference type="EMBL" id="CP018171">
    <property type="protein sequence ID" value="APH69993.1"/>
    <property type="molecule type" value="Genomic_DNA"/>
</dbReference>
<reference evidence="11" key="1">
    <citation type="submission" date="2016-11" db="EMBL/GenBank/DDBJ databases">
        <title>Mesorhizobium oceanicum sp. nov., isolated from deep seawater in South China Sea.</title>
        <authorList>
            <person name="Fu G.-Y."/>
        </authorList>
    </citation>
    <scope>NUCLEOTIDE SEQUENCE [LARGE SCALE GENOMIC DNA]</scope>
    <source>
        <strain evidence="11">B7</strain>
    </source>
</reference>
<dbReference type="InterPro" id="IPR052166">
    <property type="entry name" value="Diverse_Acyl-CoA_DH"/>
</dbReference>
<keyword evidence="5" id="KW-0560">Oxidoreductase</keyword>
<dbReference type="Pfam" id="PF02771">
    <property type="entry name" value="Acyl-CoA_dh_N"/>
    <property type="match status" value="1"/>
</dbReference>
<dbReference type="OrthoDB" id="9807883at2"/>
<dbReference type="PANTHER" id="PTHR42803:SF3">
    <property type="entry name" value="ACYL-COA DEHYDROGENASE-RELATED"/>
    <property type="match status" value="1"/>
</dbReference>
<evidence type="ECO:0000259" key="9">
    <source>
        <dbReference type="Pfam" id="PF12806"/>
    </source>
</evidence>
<comment type="similarity">
    <text evidence="2 5">Belongs to the acyl-CoA dehydrogenase family.</text>
</comment>
<evidence type="ECO:0000256" key="1">
    <source>
        <dbReference type="ARBA" id="ARBA00001974"/>
    </source>
</evidence>
<proteinExistence type="inferred from homology"/>
<evidence type="ECO:0000256" key="5">
    <source>
        <dbReference type="RuleBase" id="RU362125"/>
    </source>
</evidence>
<evidence type="ECO:0000256" key="4">
    <source>
        <dbReference type="ARBA" id="ARBA00022827"/>
    </source>
</evidence>
<dbReference type="PROSITE" id="PS00073">
    <property type="entry name" value="ACYL_COA_DH_2"/>
    <property type="match status" value="1"/>
</dbReference>
<dbReference type="GO" id="GO:0003995">
    <property type="term" value="F:acyl-CoA dehydrogenase activity"/>
    <property type="evidence" value="ECO:0007669"/>
    <property type="project" value="InterPro"/>
</dbReference>
<keyword evidence="4 5" id="KW-0274">FAD</keyword>
<dbReference type="KEGG" id="meso:BSQ44_00315"/>
<name>A0A1L3SKT7_9HYPH</name>
<feature type="domain" description="Acyl-CoA oxidase/dehydrogenase middle" evidence="7">
    <location>
        <begin position="160"/>
        <end position="265"/>
    </location>
</feature>
<dbReference type="Gene3D" id="2.40.110.10">
    <property type="entry name" value="Butyryl-CoA Dehydrogenase, subunit A, domain 2"/>
    <property type="match status" value="1"/>
</dbReference>
<dbReference type="InterPro" id="IPR009075">
    <property type="entry name" value="AcylCo_DH/oxidase_C"/>
</dbReference>
<feature type="domain" description="Acyl-CoA dehydrogenase/oxidase N-terminal" evidence="8">
    <location>
        <begin position="39"/>
        <end position="154"/>
    </location>
</feature>
<dbReference type="SUPFAM" id="SSF56645">
    <property type="entry name" value="Acyl-CoA dehydrogenase NM domain-like"/>
    <property type="match status" value="1"/>
</dbReference>
<dbReference type="InterPro" id="IPR013786">
    <property type="entry name" value="AcylCoA_DH/ox_N"/>
</dbReference>
<dbReference type="RefSeq" id="WP_072601406.1">
    <property type="nucleotide sequence ID" value="NZ_CP018171.1"/>
</dbReference>
<dbReference type="Proteomes" id="UP000182840">
    <property type="component" value="Chromosome"/>
</dbReference>